<proteinExistence type="predicted"/>
<keyword evidence="2" id="KW-1185">Reference proteome</keyword>
<organism evidence="1 2">
    <name type="scientific">Candidatus Lokiarchaeum ossiferum</name>
    <dbReference type="NCBI Taxonomy" id="2951803"/>
    <lineage>
        <taxon>Archaea</taxon>
        <taxon>Promethearchaeati</taxon>
        <taxon>Promethearchaeota</taxon>
        <taxon>Promethearchaeia</taxon>
        <taxon>Promethearchaeales</taxon>
        <taxon>Promethearchaeaceae</taxon>
        <taxon>Candidatus Lokiarchaeum</taxon>
    </lineage>
</organism>
<evidence type="ECO:0000313" key="1">
    <source>
        <dbReference type="EMBL" id="UYP43892.1"/>
    </source>
</evidence>
<reference evidence="1" key="1">
    <citation type="submission" date="2022-09" db="EMBL/GenBank/DDBJ databases">
        <title>Actin cytoskeleton and complex cell architecture in an #Asgard archaeon.</title>
        <authorList>
            <person name="Ponce Toledo R.I."/>
            <person name="Schleper C."/>
            <person name="Rodrigues Oliveira T."/>
            <person name="Wollweber F."/>
            <person name="Xu J."/>
            <person name="Rittmann S."/>
            <person name="Klingl A."/>
            <person name="Pilhofer M."/>
        </authorList>
    </citation>
    <scope>NUCLEOTIDE SEQUENCE</scope>
    <source>
        <strain evidence="1">B-35</strain>
    </source>
</reference>
<dbReference type="EMBL" id="CP104013">
    <property type="protein sequence ID" value="UYP43892.1"/>
    <property type="molecule type" value="Genomic_DNA"/>
</dbReference>
<dbReference type="Proteomes" id="UP001208689">
    <property type="component" value="Chromosome"/>
</dbReference>
<accession>A0ABY6HK39</accession>
<sequence>MAKKKIEIEEEEEDGPEFIEEDLDELDDEMLADEKDVVPRQEDAIVQMLRDVDCAMCEGSSTKEKCKIRDMHGCPPKKALL</sequence>
<name>A0ABY6HK39_9ARCH</name>
<evidence type="ECO:0000313" key="2">
    <source>
        <dbReference type="Proteomes" id="UP001208689"/>
    </source>
</evidence>
<protein>
    <submittedName>
        <fullName evidence="1">Uncharacterized protein</fullName>
    </submittedName>
</protein>
<gene>
    <name evidence="1" type="ORF">NEF87_000177</name>
</gene>